<dbReference type="InterPro" id="IPR012349">
    <property type="entry name" value="Split_barrel_FMN-bd"/>
</dbReference>
<evidence type="ECO:0000313" key="2">
    <source>
        <dbReference type="Proteomes" id="UP001500879"/>
    </source>
</evidence>
<evidence type="ECO:0008006" key="3">
    <source>
        <dbReference type="Google" id="ProtNLM"/>
    </source>
</evidence>
<dbReference type="Gene3D" id="2.30.110.10">
    <property type="entry name" value="Electron Transport, Fmn-binding Protein, Chain A"/>
    <property type="match status" value="1"/>
</dbReference>
<organism evidence="1 2">
    <name type="scientific">Streptomyces luteireticuli</name>
    <dbReference type="NCBI Taxonomy" id="173858"/>
    <lineage>
        <taxon>Bacteria</taxon>
        <taxon>Bacillati</taxon>
        <taxon>Actinomycetota</taxon>
        <taxon>Actinomycetes</taxon>
        <taxon>Kitasatosporales</taxon>
        <taxon>Streptomycetaceae</taxon>
        <taxon>Streptomyces</taxon>
    </lineage>
</organism>
<gene>
    <name evidence="1" type="ORF">GCM10010357_42600</name>
</gene>
<evidence type="ECO:0000313" key="1">
    <source>
        <dbReference type="EMBL" id="GAA0416683.1"/>
    </source>
</evidence>
<sequence>MSVRIGDRLPPPVLQLFGPAESERPEGQCFLLVTVDVDGCPRPCMLSVGDLCPLDDRRLRAAVWPGSRSTANLDSGRPALLTLAAPPDVFHVRLTPARLPDAPGSPLARFEFTVTGVDRDGHEGMPVTRPMWFAARPDRREDVLALWREQRRVLLH</sequence>
<reference evidence="2" key="1">
    <citation type="journal article" date="2019" name="Int. J. Syst. Evol. Microbiol.">
        <title>The Global Catalogue of Microorganisms (GCM) 10K type strain sequencing project: providing services to taxonomists for standard genome sequencing and annotation.</title>
        <authorList>
            <consortium name="The Broad Institute Genomics Platform"/>
            <consortium name="The Broad Institute Genome Sequencing Center for Infectious Disease"/>
            <person name="Wu L."/>
            <person name="Ma J."/>
        </authorList>
    </citation>
    <scope>NUCLEOTIDE SEQUENCE [LARGE SCALE GENOMIC DNA]</scope>
    <source>
        <strain evidence="2">JCM 4788</strain>
    </source>
</reference>
<protein>
    <recommendedName>
        <fullName evidence="3">Pyridoxamine 5'-phosphate oxidase family protein</fullName>
    </recommendedName>
</protein>
<dbReference type="Proteomes" id="UP001500879">
    <property type="component" value="Unassembled WGS sequence"/>
</dbReference>
<proteinExistence type="predicted"/>
<keyword evidence="2" id="KW-1185">Reference proteome</keyword>
<dbReference type="EMBL" id="BAAABX010000048">
    <property type="protein sequence ID" value="GAA0416683.1"/>
    <property type="molecule type" value="Genomic_DNA"/>
</dbReference>
<comment type="caution">
    <text evidence="1">The sequence shown here is derived from an EMBL/GenBank/DDBJ whole genome shotgun (WGS) entry which is preliminary data.</text>
</comment>
<accession>A0ABP3IQS7</accession>
<dbReference type="RefSeq" id="WP_344026766.1">
    <property type="nucleotide sequence ID" value="NZ_BAAABX010000048.1"/>
</dbReference>
<name>A0ABP3IQS7_9ACTN</name>